<evidence type="ECO:0000313" key="3">
    <source>
        <dbReference type="EMBL" id="KAG7365616.1"/>
    </source>
</evidence>
<proteinExistence type="predicted"/>
<sequence length="307" mass="32992">MKFVSLTVLAAIFAAPSATAFMAPKTSQGSNSVLFSSMDGSGLATGVGTPKVNTPSSPGGEMALTKDVWDTLSPIKVQGGSLRTWSFTTPAIDSVQVHLKTEGRPLNANVELWQGPDNTPQKMAVYLEDGNLRPFRAVIASPGSQNSIAIRNTAQMEYPLHAGVEADIKDGGIENFTDKLSKMATPRIIQGGAVFTMPFSPSVASVQVLLKTDGRPLNARIELLQGPNNVKQVMEVYTEDGTERPFFAIIETPGTGNVVRIVNTATVEFPLSCNLEPFLVEEGSDDMFVISEEQGTESASRFFFLDR</sequence>
<organism evidence="3 4">
    <name type="scientific">Nitzschia inconspicua</name>
    <dbReference type="NCBI Taxonomy" id="303405"/>
    <lineage>
        <taxon>Eukaryota</taxon>
        <taxon>Sar</taxon>
        <taxon>Stramenopiles</taxon>
        <taxon>Ochrophyta</taxon>
        <taxon>Bacillariophyta</taxon>
        <taxon>Bacillariophyceae</taxon>
        <taxon>Bacillariophycidae</taxon>
        <taxon>Bacillariales</taxon>
        <taxon>Bacillariaceae</taxon>
        <taxon>Nitzschia</taxon>
    </lineage>
</organism>
<evidence type="ECO:0000256" key="1">
    <source>
        <dbReference type="SAM" id="SignalP"/>
    </source>
</evidence>
<protein>
    <submittedName>
        <fullName evidence="3">Uncharacterized protein</fullName>
    </submittedName>
</protein>
<dbReference type="Pfam" id="PF25192">
    <property type="entry name" value="DiatomPyrShell"/>
    <property type="match status" value="1"/>
</dbReference>
<dbReference type="EMBL" id="JAGRRH010000032">
    <property type="protein sequence ID" value="KAG7339602.1"/>
    <property type="molecule type" value="Genomic_DNA"/>
</dbReference>
<feature type="signal peptide" evidence="1">
    <location>
        <begin position="1"/>
        <end position="20"/>
    </location>
</feature>
<comment type="caution">
    <text evidence="3">The sequence shown here is derived from an EMBL/GenBank/DDBJ whole genome shotgun (WGS) entry which is preliminary data.</text>
</comment>
<gene>
    <name evidence="3" type="ORF">IV203_025057</name>
    <name evidence="2" type="ORF">IV203_025195</name>
</gene>
<dbReference type="OrthoDB" id="35968at2759"/>
<reference evidence="3" key="2">
    <citation type="submission" date="2021-04" db="EMBL/GenBank/DDBJ databases">
        <authorList>
            <person name="Podell S."/>
        </authorList>
    </citation>
    <scope>NUCLEOTIDE SEQUENCE</scope>
    <source>
        <strain evidence="3">Hildebrandi</strain>
    </source>
</reference>
<feature type="chain" id="PRO_5039844448" evidence="1">
    <location>
        <begin position="21"/>
        <end position="307"/>
    </location>
</feature>
<dbReference type="EMBL" id="JAGRRH010000008">
    <property type="protein sequence ID" value="KAG7365616.1"/>
    <property type="molecule type" value="Genomic_DNA"/>
</dbReference>
<accession>A0A9K3LRH4</accession>
<keyword evidence="4" id="KW-1185">Reference proteome</keyword>
<dbReference type="Proteomes" id="UP000693970">
    <property type="component" value="Unassembled WGS sequence"/>
</dbReference>
<evidence type="ECO:0000313" key="4">
    <source>
        <dbReference type="Proteomes" id="UP000693970"/>
    </source>
</evidence>
<name>A0A9K3LRH4_9STRA</name>
<dbReference type="AlphaFoldDB" id="A0A9K3LRH4"/>
<keyword evidence="1" id="KW-0732">Signal</keyword>
<evidence type="ECO:0000313" key="2">
    <source>
        <dbReference type="EMBL" id="KAG7339602.1"/>
    </source>
</evidence>
<reference evidence="3" key="1">
    <citation type="journal article" date="2021" name="Sci. Rep.">
        <title>Diploid genomic architecture of Nitzschia inconspicua, an elite biomass production diatom.</title>
        <authorList>
            <person name="Oliver A."/>
            <person name="Podell S."/>
            <person name="Pinowska A."/>
            <person name="Traller J.C."/>
            <person name="Smith S.R."/>
            <person name="McClure R."/>
            <person name="Beliaev A."/>
            <person name="Bohutskyi P."/>
            <person name="Hill E.A."/>
            <person name="Rabines A."/>
            <person name="Zheng H."/>
            <person name="Allen L.Z."/>
            <person name="Kuo A."/>
            <person name="Grigoriev I.V."/>
            <person name="Allen A.E."/>
            <person name="Hazlebeck D."/>
            <person name="Allen E.E."/>
        </authorList>
    </citation>
    <scope>NUCLEOTIDE SEQUENCE</scope>
    <source>
        <strain evidence="3">Hildebrandi</strain>
    </source>
</reference>
<dbReference type="InterPro" id="IPR057491">
    <property type="entry name" value="DiatomPyrShell"/>
</dbReference>